<comment type="similarity">
    <text evidence="1">Belongs to the avfA family.</text>
</comment>
<proteinExistence type="inferred from homology"/>
<dbReference type="Pfam" id="PF13460">
    <property type="entry name" value="NAD_binding_10"/>
    <property type="match status" value="1"/>
</dbReference>
<dbReference type="STRING" id="426428.A0A0D2XSM8"/>
<evidence type="ECO:0000256" key="1">
    <source>
        <dbReference type="ARBA" id="ARBA00038376"/>
    </source>
</evidence>
<dbReference type="Gene3D" id="3.40.50.720">
    <property type="entry name" value="NAD(P)-binding Rossmann-like Domain"/>
    <property type="match status" value="1"/>
</dbReference>
<sequence length="261" mass="28906">MSRHVLIVGGHGRIAQILTQQLLKKSWTVTSLIRRQDQVSEINSLATADQGDLNVLVRNLEHVHDTSQARSILHEVKPDTVVWCAGAGGEARPDQTFAIDRDAAINFIKAAVQTPTVKKLLVISYINCRRERPSWWDEESWIYAQEMQRGGLLSYCQAKLAADEILLQEASTRADFSGISLRLGILSDEPAGLIELGKTTTSRGSVSRASVAEVIVLLLEHETVQTAWLDMLDGAEDIETAVERVVNDRENAAEEGRRPQT</sequence>
<reference evidence="2" key="2">
    <citation type="submission" date="2025-08" db="UniProtKB">
        <authorList>
            <consortium name="EnsemblFungi"/>
        </authorList>
    </citation>
    <scope>IDENTIFICATION</scope>
    <source>
        <strain evidence="2">4287 / CBS 123668 / FGSC 9935 / NRRL 34936</strain>
    </source>
</reference>
<dbReference type="VEuPathDB" id="FungiDB:FOXG_06980"/>
<accession>A0A0D2XSM8</accession>
<dbReference type="PANTHER" id="PTHR15020">
    <property type="entry name" value="FLAVIN REDUCTASE-RELATED"/>
    <property type="match status" value="1"/>
</dbReference>
<organism evidence="2 3">
    <name type="scientific">Fusarium oxysporum (strain Fo5176)</name>
    <name type="common">Fusarium vascular wilt</name>
    <dbReference type="NCBI Taxonomy" id="660025"/>
    <lineage>
        <taxon>Eukaryota</taxon>
        <taxon>Fungi</taxon>
        <taxon>Dikarya</taxon>
        <taxon>Ascomycota</taxon>
        <taxon>Pezizomycotina</taxon>
        <taxon>Sordariomycetes</taxon>
        <taxon>Hypocreomycetidae</taxon>
        <taxon>Hypocreales</taxon>
        <taxon>Nectriaceae</taxon>
        <taxon>Fusarium</taxon>
        <taxon>Fusarium oxysporum species complex</taxon>
    </lineage>
</organism>
<evidence type="ECO:0000313" key="3">
    <source>
        <dbReference type="Proteomes" id="UP000002489"/>
    </source>
</evidence>
<dbReference type="Proteomes" id="UP000002489">
    <property type="component" value="Unassembled WGS sequence"/>
</dbReference>
<reference evidence="3" key="1">
    <citation type="journal article" date="2012" name="Mol. Plant Microbe Interact.">
        <title>A highly conserved effector in Fusarium oxysporum is required for full virulence on Arabidopsis.</title>
        <authorList>
            <person name="Thatcher L.F."/>
            <person name="Gardiner D.M."/>
            <person name="Kazan K."/>
            <person name="Manners J."/>
        </authorList>
    </citation>
    <scope>NUCLEOTIDE SEQUENCE [LARGE SCALE GENOMIC DNA]</scope>
    <source>
        <strain evidence="3">Fo5176</strain>
    </source>
</reference>
<protein>
    <submittedName>
        <fullName evidence="2">Uncharacterized protein</fullName>
    </submittedName>
</protein>
<gene>
    <name evidence="2" type="primary">28948747</name>
</gene>
<evidence type="ECO:0000313" key="2">
    <source>
        <dbReference type="EnsemblFungi" id="FOXG_06980P0"/>
    </source>
</evidence>
<dbReference type="PANTHER" id="PTHR15020:SF50">
    <property type="entry name" value="UPF0659 PROTEIN YMR090W"/>
    <property type="match status" value="1"/>
</dbReference>
<name>A0A0D2XSM8_FUSOF</name>
<dbReference type="EnsemblFungi" id="FOXG_06980T0">
    <property type="protein sequence ID" value="FOXG_06980P0"/>
    <property type="gene ID" value="FOXG_06980"/>
</dbReference>
<dbReference type="SUPFAM" id="SSF51735">
    <property type="entry name" value="NAD(P)-binding Rossmann-fold domains"/>
    <property type="match status" value="1"/>
</dbReference>
<dbReference type="AlphaFoldDB" id="A0A0D2XSM8"/>
<dbReference type="InterPro" id="IPR036291">
    <property type="entry name" value="NAD(P)-bd_dom_sf"/>
</dbReference>
<dbReference type="InterPro" id="IPR016040">
    <property type="entry name" value="NAD(P)-bd_dom"/>
</dbReference>